<dbReference type="AlphaFoldDB" id="A0A1Y1VHI9"/>
<accession>A0A1Y1VHI9</accession>
<protein>
    <submittedName>
        <fullName evidence="3">Sec7-domain-containing protein</fullName>
    </submittedName>
</protein>
<dbReference type="SUPFAM" id="SSF48425">
    <property type="entry name" value="Sec7 domain"/>
    <property type="match status" value="1"/>
</dbReference>
<dbReference type="GO" id="GO:0005085">
    <property type="term" value="F:guanyl-nucleotide exchange factor activity"/>
    <property type="evidence" value="ECO:0007669"/>
    <property type="project" value="InterPro"/>
</dbReference>
<dbReference type="InterPro" id="IPR011993">
    <property type="entry name" value="PH-like_dom_sf"/>
</dbReference>
<dbReference type="InterPro" id="IPR001849">
    <property type="entry name" value="PH_domain"/>
</dbReference>
<evidence type="ECO:0000313" key="3">
    <source>
        <dbReference type="EMBL" id="ORX56493.1"/>
    </source>
</evidence>
<keyword evidence="4" id="KW-1185">Reference proteome</keyword>
<dbReference type="FunFam" id="1.10.1000.11:FF:000003">
    <property type="entry name" value="Brefeldin A-inhibited guanine nucleotide-exchange protein 1"/>
    <property type="match status" value="1"/>
</dbReference>
<dbReference type="Proteomes" id="UP000193719">
    <property type="component" value="Unassembled WGS sequence"/>
</dbReference>
<feature type="domain" description="SEC7" evidence="2">
    <location>
        <begin position="5"/>
        <end position="199"/>
    </location>
</feature>
<dbReference type="SMART" id="SM00233">
    <property type="entry name" value="PH"/>
    <property type="match status" value="1"/>
</dbReference>
<dbReference type="Gene3D" id="2.30.29.30">
    <property type="entry name" value="Pleckstrin-homology domain (PH domain)/Phosphotyrosine-binding domain (PTB)"/>
    <property type="match status" value="1"/>
</dbReference>
<feature type="domain" description="PH" evidence="1">
    <location>
        <begin position="229"/>
        <end position="350"/>
    </location>
</feature>
<dbReference type="Pfam" id="PF00169">
    <property type="entry name" value="PH"/>
    <property type="match status" value="1"/>
</dbReference>
<dbReference type="InterPro" id="IPR035999">
    <property type="entry name" value="Sec7_dom_sf"/>
</dbReference>
<reference evidence="3 4" key="1">
    <citation type="submission" date="2016-08" db="EMBL/GenBank/DDBJ databases">
        <title>Genomes of anaerobic fungi encode conserved fungal cellulosomes for biomass hydrolysis.</title>
        <authorList>
            <consortium name="DOE Joint Genome Institute"/>
            <person name="Haitjema C.H."/>
            <person name="Gilmore S.P."/>
            <person name="Henske J.K."/>
            <person name="Solomon K.V."/>
            <person name="De Groot R."/>
            <person name="Kuo A."/>
            <person name="Mondo S.J."/>
            <person name="Salamov A.A."/>
            <person name="Labutti K."/>
            <person name="Zhao Z."/>
            <person name="Chiniquy J."/>
            <person name="Barry K."/>
            <person name="Brewer H.M."/>
            <person name="Purvine S.O."/>
            <person name="Wright A.T."/>
            <person name="Boxma B."/>
            <person name="Van Alen T."/>
            <person name="Hackstein J.H."/>
            <person name="Baker S.E."/>
            <person name="Grigoriev I.V."/>
            <person name="O'Malley M.A."/>
        </authorList>
    </citation>
    <scope>NUCLEOTIDE SEQUENCE [LARGE SCALE GENOMIC DNA]</scope>
    <source>
        <strain evidence="4">finn</strain>
    </source>
</reference>
<dbReference type="InterPro" id="IPR023394">
    <property type="entry name" value="Sec7_C_sf"/>
</dbReference>
<dbReference type="PROSITE" id="PS50003">
    <property type="entry name" value="PH_DOMAIN"/>
    <property type="match status" value="1"/>
</dbReference>
<name>A0A1Y1VHI9_9FUNG</name>
<evidence type="ECO:0000259" key="2">
    <source>
        <dbReference type="PROSITE" id="PS50190"/>
    </source>
</evidence>
<dbReference type="PROSITE" id="PS50190">
    <property type="entry name" value="SEC7"/>
    <property type="match status" value="1"/>
</dbReference>
<dbReference type="EMBL" id="MCFH01000007">
    <property type="protein sequence ID" value="ORX56493.1"/>
    <property type="molecule type" value="Genomic_DNA"/>
</dbReference>
<dbReference type="Gene3D" id="1.10.1000.11">
    <property type="entry name" value="Arf Nucleotide-binding Site Opener,domain 2"/>
    <property type="match status" value="1"/>
</dbReference>
<dbReference type="GO" id="GO:0032012">
    <property type="term" value="P:regulation of ARF protein signal transduction"/>
    <property type="evidence" value="ECO:0007669"/>
    <property type="project" value="InterPro"/>
</dbReference>
<dbReference type="SUPFAM" id="SSF50729">
    <property type="entry name" value="PH domain-like"/>
    <property type="match status" value="1"/>
</dbReference>
<dbReference type="STRING" id="1754191.A0A1Y1VHI9"/>
<reference evidence="3 4" key="2">
    <citation type="submission" date="2016-08" db="EMBL/GenBank/DDBJ databases">
        <title>Pervasive Adenine N6-methylation of Active Genes in Fungi.</title>
        <authorList>
            <consortium name="DOE Joint Genome Institute"/>
            <person name="Mondo S.J."/>
            <person name="Dannebaum R.O."/>
            <person name="Kuo R.C."/>
            <person name="Labutti K."/>
            <person name="Haridas S."/>
            <person name="Kuo A."/>
            <person name="Salamov A."/>
            <person name="Ahrendt S.R."/>
            <person name="Lipzen A."/>
            <person name="Sullivan W."/>
            <person name="Andreopoulos W.B."/>
            <person name="Clum A."/>
            <person name="Lindquist E."/>
            <person name="Daum C."/>
            <person name="Ramamoorthy G.K."/>
            <person name="Gryganskyi A."/>
            <person name="Culley D."/>
            <person name="Magnuson J.K."/>
            <person name="James T.Y."/>
            <person name="O'Malley M.A."/>
            <person name="Stajich J.E."/>
            <person name="Spatafora J.W."/>
            <person name="Visel A."/>
            <person name="Grigoriev I.V."/>
        </authorList>
    </citation>
    <scope>NUCLEOTIDE SEQUENCE [LARGE SCALE GENOMIC DNA]</scope>
    <source>
        <strain evidence="4">finn</strain>
    </source>
</reference>
<dbReference type="PANTHER" id="PTHR10663">
    <property type="entry name" value="GUANYL-NUCLEOTIDE EXCHANGE FACTOR"/>
    <property type="match status" value="1"/>
</dbReference>
<sequence length="369" mass="43003">MDNRKIEDEVLITGIRKFNLRPKQGINYFIEQNIIPERTPKAVAEFLYKESQNTDDKINEHWQLDKKNIGLYLGDINDFNVQVLDEFVKLHDFKGIQYDNALRIFLEEFFLPGESQIIDRMMQKFAYHYCSQNTNVFSCPDTAYVLAFSIILLNTDLHNSRIKRKMTKEEFIKNNKGIDNGEDLPIEYLSFIYDNISQHEIKSKTGDIELDSTKSITKILNDISYSFTNPNMEGWLYKRGGIGKKQWKKKWCLVANSCMYFFANKNKEKTVGILPLCDLTVSKYESDSNPPSSNPQYIINNLFKNFSKTRYYFIIRAKPKIEQEMMRKASTESSTDKNNIPNFAITDNTQKVLYSKHVNGKVIAGKLIN</sequence>
<dbReference type="Pfam" id="PF01369">
    <property type="entry name" value="Sec7"/>
    <property type="match status" value="1"/>
</dbReference>
<evidence type="ECO:0000259" key="1">
    <source>
        <dbReference type="PROSITE" id="PS50003"/>
    </source>
</evidence>
<evidence type="ECO:0000313" key="4">
    <source>
        <dbReference type="Proteomes" id="UP000193719"/>
    </source>
</evidence>
<dbReference type="OrthoDB" id="430364at2759"/>
<dbReference type="CDD" id="cd00171">
    <property type="entry name" value="Sec7"/>
    <property type="match status" value="1"/>
</dbReference>
<organism evidence="3 4">
    <name type="scientific">Piromyces finnis</name>
    <dbReference type="NCBI Taxonomy" id="1754191"/>
    <lineage>
        <taxon>Eukaryota</taxon>
        <taxon>Fungi</taxon>
        <taxon>Fungi incertae sedis</taxon>
        <taxon>Chytridiomycota</taxon>
        <taxon>Chytridiomycota incertae sedis</taxon>
        <taxon>Neocallimastigomycetes</taxon>
        <taxon>Neocallimastigales</taxon>
        <taxon>Neocallimastigaceae</taxon>
        <taxon>Piromyces</taxon>
    </lineage>
</organism>
<dbReference type="SMART" id="SM00222">
    <property type="entry name" value="Sec7"/>
    <property type="match status" value="1"/>
</dbReference>
<gene>
    <name evidence="3" type="ORF">BCR36DRAFT_280350</name>
</gene>
<comment type="caution">
    <text evidence="3">The sequence shown here is derived from an EMBL/GenBank/DDBJ whole genome shotgun (WGS) entry which is preliminary data.</text>
</comment>
<dbReference type="InterPro" id="IPR000904">
    <property type="entry name" value="Sec7_dom"/>
</dbReference>
<proteinExistence type="predicted"/>
<dbReference type="Gene3D" id="1.10.220.20">
    <property type="match status" value="1"/>
</dbReference>